<keyword evidence="5" id="KW-0029">Amino-acid transport</keyword>
<evidence type="ECO:0000313" key="14">
    <source>
        <dbReference type="Proteomes" id="UP000801492"/>
    </source>
</evidence>
<feature type="domain" description="Amino acid transporter transmembrane" evidence="12">
    <location>
        <begin position="1"/>
        <end position="166"/>
    </location>
</feature>
<evidence type="ECO:0000256" key="8">
    <source>
        <dbReference type="ARBA" id="ARBA00037101"/>
    </source>
</evidence>
<keyword evidence="4 11" id="KW-0812">Transmembrane</keyword>
<dbReference type="Proteomes" id="UP000801492">
    <property type="component" value="Unassembled WGS sequence"/>
</dbReference>
<feature type="transmembrane region" description="Helical" evidence="11">
    <location>
        <begin position="33"/>
        <end position="49"/>
    </location>
</feature>
<feature type="transmembrane region" description="Helical" evidence="11">
    <location>
        <begin position="132"/>
        <end position="154"/>
    </location>
</feature>
<evidence type="ECO:0000256" key="9">
    <source>
        <dbReference type="ARBA" id="ARBA00040814"/>
    </source>
</evidence>
<dbReference type="PANTHER" id="PTHR22950">
    <property type="entry name" value="AMINO ACID TRANSPORTER"/>
    <property type="match status" value="1"/>
</dbReference>
<dbReference type="OrthoDB" id="28208at2759"/>
<evidence type="ECO:0000256" key="11">
    <source>
        <dbReference type="SAM" id="Phobius"/>
    </source>
</evidence>
<evidence type="ECO:0000256" key="1">
    <source>
        <dbReference type="ARBA" id="ARBA00004141"/>
    </source>
</evidence>
<sequence length="173" mass="19317">MVSYNVVVGDTVTKVVVRLTDVRPESIFSKREVIVLICTLAVTIPLCMYRNIAKLANISFTSLVCIGTILFAVFIRIGTMSEIVPTHPDSWKFANWDIIPAIGIMSFAFMCHHNTFLIYGSIQEANEKRWEIVTHASLLTSLIITALFGIAGYATFTAYTQGEFIKASILRFN</sequence>
<evidence type="ECO:0000256" key="2">
    <source>
        <dbReference type="ARBA" id="ARBA00008066"/>
    </source>
</evidence>
<feature type="transmembrane region" description="Helical" evidence="11">
    <location>
        <begin position="98"/>
        <end position="120"/>
    </location>
</feature>
<comment type="caution">
    <text evidence="13">The sequence shown here is derived from an EMBL/GenBank/DDBJ whole genome shotgun (WGS) entry which is preliminary data.</text>
</comment>
<feature type="transmembrane region" description="Helical" evidence="11">
    <location>
        <begin position="56"/>
        <end position="78"/>
    </location>
</feature>
<name>A0A8K0DGF8_IGNLU</name>
<evidence type="ECO:0000259" key="12">
    <source>
        <dbReference type="Pfam" id="PF01490"/>
    </source>
</evidence>
<evidence type="ECO:0000256" key="5">
    <source>
        <dbReference type="ARBA" id="ARBA00022970"/>
    </source>
</evidence>
<evidence type="ECO:0000256" key="6">
    <source>
        <dbReference type="ARBA" id="ARBA00022989"/>
    </source>
</evidence>
<reference evidence="13" key="1">
    <citation type="submission" date="2019-08" db="EMBL/GenBank/DDBJ databases">
        <title>The genome of the North American firefly Photinus pyralis.</title>
        <authorList>
            <consortium name="Photinus pyralis genome working group"/>
            <person name="Fallon T.R."/>
            <person name="Sander Lower S.E."/>
            <person name="Weng J.-K."/>
        </authorList>
    </citation>
    <scope>NUCLEOTIDE SEQUENCE</scope>
    <source>
        <strain evidence="13">TRF0915ILg1</strain>
        <tissue evidence="13">Whole body</tissue>
    </source>
</reference>
<comment type="similarity">
    <text evidence="2">Belongs to the amino acid/polyamine transporter 2 family.</text>
</comment>
<keyword evidence="6 11" id="KW-1133">Transmembrane helix</keyword>
<proteinExistence type="inferred from homology"/>
<dbReference type="PANTHER" id="PTHR22950:SF458">
    <property type="entry name" value="SODIUM-COUPLED NEUTRAL AMINO ACID TRANSPORTER 11-RELATED"/>
    <property type="match status" value="1"/>
</dbReference>
<evidence type="ECO:0000256" key="4">
    <source>
        <dbReference type="ARBA" id="ARBA00022692"/>
    </source>
</evidence>
<dbReference type="GO" id="GO:0016020">
    <property type="term" value="C:membrane"/>
    <property type="evidence" value="ECO:0007669"/>
    <property type="project" value="UniProtKB-SubCell"/>
</dbReference>
<dbReference type="InterPro" id="IPR013057">
    <property type="entry name" value="AA_transpt_TM"/>
</dbReference>
<organism evidence="13 14">
    <name type="scientific">Ignelater luminosus</name>
    <name type="common">Cucubano</name>
    <name type="synonym">Pyrophorus luminosus</name>
    <dbReference type="NCBI Taxonomy" id="2038154"/>
    <lineage>
        <taxon>Eukaryota</taxon>
        <taxon>Metazoa</taxon>
        <taxon>Ecdysozoa</taxon>
        <taxon>Arthropoda</taxon>
        <taxon>Hexapoda</taxon>
        <taxon>Insecta</taxon>
        <taxon>Pterygota</taxon>
        <taxon>Neoptera</taxon>
        <taxon>Endopterygota</taxon>
        <taxon>Coleoptera</taxon>
        <taxon>Polyphaga</taxon>
        <taxon>Elateriformia</taxon>
        <taxon>Elateroidea</taxon>
        <taxon>Elateridae</taxon>
        <taxon>Agrypninae</taxon>
        <taxon>Pyrophorini</taxon>
        <taxon>Ignelater</taxon>
    </lineage>
</organism>
<evidence type="ECO:0000313" key="13">
    <source>
        <dbReference type="EMBL" id="KAF2900145.1"/>
    </source>
</evidence>
<accession>A0A8K0DGF8</accession>
<keyword evidence="3" id="KW-0813">Transport</keyword>
<evidence type="ECO:0000256" key="3">
    <source>
        <dbReference type="ARBA" id="ARBA00022448"/>
    </source>
</evidence>
<protein>
    <recommendedName>
        <fullName evidence="9">Putative sodium-coupled neutral amino acid transporter 11</fullName>
    </recommendedName>
    <alternativeName>
        <fullName evidence="10">Solute carrier family 38 member 11</fullName>
    </alternativeName>
</protein>
<evidence type="ECO:0000256" key="7">
    <source>
        <dbReference type="ARBA" id="ARBA00023136"/>
    </source>
</evidence>
<dbReference type="AlphaFoldDB" id="A0A8K0DGF8"/>
<keyword evidence="7 11" id="KW-0472">Membrane</keyword>
<feature type="non-terminal residue" evidence="13">
    <location>
        <position position="1"/>
    </location>
</feature>
<evidence type="ECO:0000256" key="10">
    <source>
        <dbReference type="ARBA" id="ARBA00041723"/>
    </source>
</evidence>
<comment type="subcellular location">
    <subcellularLocation>
        <location evidence="1">Membrane</location>
        <topology evidence="1">Multi-pass membrane protein</topology>
    </subcellularLocation>
</comment>
<gene>
    <name evidence="13" type="ORF">ILUMI_06041</name>
</gene>
<keyword evidence="14" id="KW-1185">Reference proteome</keyword>
<dbReference type="Pfam" id="PF01490">
    <property type="entry name" value="Aa_trans"/>
    <property type="match status" value="1"/>
</dbReference>
<dbReference type="GO" id="GO:0015179">
    <property type="term" value="F:L-amino acid transmembrane transporter activity"/>
    <property type="evidence" value="ECO:0007669"/>
    <property type="project" value="TreeGrafter"/>
</dbReference>
<dbReference type="EMBL" id="VTPC01002359">
    <property type="protein sequence ID" value="KAF2900145.1"/>
    <property type="molecule type" value="Genomic_DNA"/>
</dbReference>
<comment type="function">
    <text evidence="8">Putative sodium-dependent amino acid/proton antiporter.</text>
</comment>